<accession>A0A8C6HTA7</accession>
<feature type="region of interest" description="Disordered" evidence="1">
    <location>
        <begin position="221"/>
        <end position="246"/>
    </location>
</feature>
<protein>
    <submittedName>
        <fullName evidence="5">Transmembrane and death domain 1</fullName>
    </submittedName>
</protein>
<keyword evidence="3" id="KW-0732">Signal</keyword>
<evidence type="ECO:0000259" key="4">
    <source>
        <dbReference type="PROSITE" id="PS50017"/>
    </source>
</evidence>
<evidence type="ECO:0000256" key="3">
    <source>
        <dbReference type="SAM" id="SignalP"/>
    </source>
</evidence>
<feature type="chain" id="PRO_5034421637" evidence="3">
    <location>
        <begin position="20"/>
        <end position="355"/>
    </location>
</feature>
<evidence type="ECO:0000256" key="1">
    <source>
        <dbReference type="SAM" id="MobiDB-lite"/>
    </source>
</evidence>
<feature type="compositionally biased region" description="Basic and acidic residues" evidence="1">
    <location>
        <begin position="129"/>
        <end position="142"/>
    </location>
</feature>
<feature type="region of interest" description="Disordered" evidence="1">
    <location>
        <begin position="67"/>
        <end position="142"/>
    </location>
</feature>
<feature type="compositionally biased region" description="Pro residues" evidence="1">
    <location>
        <begin position="345"/>
        <end position="355"/>
    </location>
</feature>
<organism evidence="5 6">
    <name type="scientific">Mus spicilegus</name>
    <name type="common">Mound-building mouse</name>
    <dbReference type="NCBI Taxonomy" id="10103"/>
    <lineage>
        <taxon>Eukaryota</taxon>
        <taxon>Metazoa</taxon>
        <taxon>Chordata</taxon>
        <taxon>Craniata</taxon>
        <taxon>Vertebrata</taxon>
        <taxon>Euteleostomi</taxon>
        <taxon>Mammalia</taxon>
        <taxon>Eutheria</taxon>
        <taxon>Euarchontoglires</taxon>
        <taxon>Glires</taxon>
        <taxon>Rodentia</taxon>
        <taxon>Myomorpha</taxon>
        <taxon>Muroidea</taxon>
        <taxon>Muridae</taxon>
        <taxon>Murinae</taxon>
        <taxon>Mus</taxon>
        <taxon>Mus</taxon>
    </lineage>
</organism>
<dbReference type="Ensembl" id="ENSMSIT00000032272.1">
    <property type="protein sequence ID" value="ENSMSIP00000025572.1"/>
    <property type="gene ID" value="ENSMSIG00000021604.1"/>
</dbReference>
<dbReference type="AlphaFoldDB" id="A0A8C6HTA7"/>
<proteinExistence type="predicted"/>
<reference evidence="5" key="2">
    <citation type="submission" date="2025-09" db="UniProtKB">
        <authorList>
            <consortium name="Ensembl"/>
        </authorList>
    </citation>
    <scope>IDENTIFICATION</scope>
</reference>
<feature type="compositionally biased region" description="Pro residues" evidence="1">
    <location>
        <begin position="221"/>
        <end position="237"/>
    </location>
</feature>
<evidence type="ECO:0000256" key="2">
    <source>
        <dbReference type="SAM" id="Phobius"/>
    </source>
</evidence>
<feature type="region of interest" description="Disordered" evidence="1">
    <location>
        <begin position="307"/>
        <end position="355"/>
    </location>
</feature>
<dbReference type="PROSITE" id="PS50017">
    <property type="entry name" value="DEATH_DOMAIN"/>
    <property type="match status" value="1"/>
</dbReference>
<reference evidence="5" key="1">
    <citation type="submission" date="2025-08" db="UniProtKB">
        <authorList>
            <consortium name="Ensembl"/>
        </authorList>
    </citation>
    <scope>IDENTIFICATION</scope>
</reference>
<dbReference type="Proteomes" id="UP000694415">
    <property type="component" value="Unplaced"/>
</dbReference>
<feature type="domain" description="Death" evidence="4">
    <location>
        <begin position="142"/>
        <end position="184"/>
    </location>
</feature>
<evidence type="ECO:0000313" key="6">
    <source>
        <dbReference type="Proteomes" id="UP000694415"/>
    </source>
</evidence>
<feature type="signal peptide" evidence="3">
    <location>
        <begin position="1"/>
        <end position="19"/>
    </location>
</feature>
<keyword evidence="2" id="KW-1133">Transmembrane helix</keyword>
<feature type="compositionally biased region" description="Low complexity" evidence="1">
    <location>
        <begin position="313"/>
        <end position="330"/>
    </location>
</feature>
<keyword evidence="2" id="KW-0472">Membrane</keyword>
<keyword evidence="2" id="KW-0812">Transmembrane</keyword>
<dbReference type="InterPro" id="IPR000488">
    <property type="entry name" value="Death_dom"/>
</dbReference>
<keyword evidence="6" id="KW-1185">Reference proteome</keyword>
<dbReference type="GeneTree" id="ENSGT00950000184761"/>
<feature type="transmembrane region" description="Helical" evidence="2">
    <location>
        <begin position="272"/>
        <end position="301"/>
    </location>
</feature>
<name>A0A8C6HTA7_MUSSI</name>
<sequence length="355" mass="38185">MVWALILALCNGLLPLTSALDAMGPHAAVRLAELLTPEECNHFRSLLEVPEPDLDKELARLSEDLLATPEPPAPRLGAQDSVGQQRRAAAELVRLSADPRATPEPPTPSLRAQDSVEEPLRATTAQASEGREGTSESSEVSDRCREALATWLAAQAPSLSWDRVARALRRSGRPDVARELAKNLHQQATLQLRRTGANYLQQLLAPAPAPVPVPVPVPAPGPVPNPRQGPARVPVPAPRARRAAAPAPDWDKLDLIMERLPQPPYTRSLSAWVGPLALGLLAGFLGALCTGALITVLTLWITGDNRDDDPAWPRARGQAAASRPRPARTPCSWETEPLLPRSWAPQPPLPLCPSL</sequence>
<evidence type="ECO:0000313" key="5">
    <source>
        <dbReference type="Ensembl" id="ENSMSIP00000025572.1"/>
    </source>
</evidence>
<dbReference type="GO" id="GO:0007165">
    <property type="term" value="P:signal transduction"/>
    <property type="evidence" value="ECO:0007669"/>
    <property type="project" value="InterPro"/>
</dbReference>